<dbReference type="Gene3D" id="3.40.50.620">
    <property type="entry name" value="HUPs"/>
    <property type="match status" value="2"/>
</dbReference>
<dbReference type="Pfam" id="PF00582">
    <property type="entry name" value="Usp"/>
    <property type="match status" value="2"/>
</dbReference>
<dbReference type="AlphaFoldDB" id="A0A2C8YDL4"/>
<gene>
    <name evidence="3" type="ORF">SAMN06296378_0249</name>
</gene>
<dbReference type="Proteomes" id="UP000219440">
    <property type="component" value="Unassembled WGS sequence"/>
</dbReference>
<dbReference type="PANTHER" id="PTHR46268:SF6">
    <property type="entry name" value="UNIVERSAL STRESS PROTEIN UP12"/>
    <property type="match status" value="1"/>
</dbReference>
<dbReference type="InterPro" id="IPR014729">
    <property type="entry name" value="Rossmann-like_a/b/a_fold"/>
</dbReference>
<dbReference type="EMBL" id="OCST01000001">
    <property type="protein sequence ID" value="SOE48334.1"/>
    <property type="molecule type" value="Genomic_DNA"/>
</dbReference>
<evidence type="ECO:0000256" key="1">
    <source>
        <dbReference type="ARBA" id="ARBA00008791"/>
    </source>
</evidence>
<dbReference type="SUPFAM" id="SSF52402">
    <property type="entry name" value="Adenine nucleotide alpha hydrolases-like"/>
    <property type="match status" value="2"/>
</dbReference>
<dbReference type="RefSeq" id="WP_179691736.1">
    <property type="nucleotide sequence ID" value="NZ_BMLC01000002.1"/>
</dbReference>
<evidence type="ECO:0000259" key="2">
    <source>
        <dbReference type="Pfam" id="PF00582"/>
    </source>
</evidence>
<feature type="domain" description="UspA" evidence="2">
    <location>
        <begin position="143"/>
        <end position="279"/>
    </location>
</feature>
<evidence type="ECO:0000313" key="4">
    <source>
        <dbReference type="Proteomes" id="UP000219440"/>
    </source>
</evidence>
<protein>
    <submittedName>
        <fullName evidence="3">Nucleotide-binding universal stress protein, UspA family</fullName>
    </submittedName>
</protein>
<sequence>MIEKVTVAVDGEAASDAAVAWLIDRAKHVDLSVELTAVIALNVELPQGRAAGSRTPYEHALGTARAEISSAHPRLHVMTNLRHGIVHDEIVAASRRSDLLVIGSNRPSALAGMINGTLPLRVAGWAGCTTIVVPAGWTASTGRVVVGWTDDGTSDRALQFAAREAVRRQVELTVVHAWSAPPSGSMVPSTPASIVQEIVTTNRELVADAAQRISREFPELEVSHSLHSGSASVAIIRAAAGASLVVIGSRGRGAIASLILGSVSHDVLMNMPAVVAVIPREESPHGAR</sequence>
<proteinExistence type="inferred from homology"/>
<dbReference type="PRINTS" id="PR01438">
    <property type="entry name" value="UNVRSLSTRESS"/>
</dbReference>
<evidence type="ECO:0000313" key="3">
    <source>
        <dbReference type="EMBL" id="SOE48334.1"/>
    </source>
</evidence>
<keyword evidence="4" id="KW-1185">Reference proteome</keyword>
<reference evidence="3 4" key="1">
    <citation type="submission" date="2017-09" db="EMBL/GenBank/DDBJ databases">
        <authorList>
            <person name="Ehlers B."/>
            <person name="Leendertz F.H."/>
        </authorList>
    </citation>
    <scope>NUCLEOTIDE SEQUENCE [LARGE SCALE GENOMIC DNA]</scope>
    <source>
        <strain evidence="3 4">CGMCC 1.05381</strain>
    </source>
</reference>
<feature type="domain" description="UspA" evidence="2">
    <location>
        <begin position="1"/>
        <end position="134"/>
    </location>
</feature>
<dbReference type="InterPro" id="IPR006016">
    <property type="entry name" value="UspA"/>
</dbReference>
<organism evidence="3 4">
    <name type="scientific">Salinibacterium xinjiangense</name>
    <dbReference type="NCBI Taxonomy" id="386302"/>
    <lineage>
        <taxon>Bacteria</taxon>
        <taxon>Bacillati</taxon>
        <taxon>Actinomycetota</taxon>
        <taxon>Actinomycetes</taxon>
        <taxon>Micrococcales</taxon>
        <taxon>Microbacteriaceae</taxon>
        <taxon>Salinibacterium</taxon>
    </lineage>
</organism>
<dbReference type="CDD" id="cd00293">
    <property type="entry name" value="USP-like"/>
    <property type="match status" value="2"/>
</dbReference>
<dbReference type="InterPro" id="IPR006015">
    <property type="entry name" value="Universal_stress_UspA"/>
</dbReference>
<dbReference type="PANTHER" id="PTHR46268">
    <property type="entry name" value="STRESS RESPONSE PROTEIN NHAX"/>
    <property type="match status" value="1"/>
</dbReference>
<comment type="similarity">
    <text evidence="1">Belongs to the universal stress protein A family.</text>
</comment>
<name>A0A2C8YDL4_9MICO</name>
<accession>A0A2C8YDL4</accession>